<proteinExistence type="predicted"/>
<protein>
    <submittedName>
        <fullName evidence="1">Uncharacterized protein</fullName>
    </submittedName>
</protein>
<dbReference type="AlphaFoldDB" id="G7Z7Q6"/>
<name>G7Z7Q6_AZOL4</name>
<gene>
    <name evidence="1" type="ordered locus">AZOLI_1744</name>
</gene>
<dbReference type="Proteomes" id="UP000005667">
    <property type="component" value="Chromosome"/>
</dbReference>
<dbReference type="RefSeq" id="WP_014248023.1">
    <property type="nucleotide sequence ID" value="NC_016622.1"/>
</dbReference>
<reference evidence="2" key="1">
    <citation type="journal article" date="2011" name="PLoS Genet.">
        <title>Azospirillum genomes reveal transition of bacteria from aquatic to terrestrial environments.</title>
        <authorList>
            <person name="Wisniewski-Dye F."/>
            <person name="Borziak K."/>
            <person name="Khalsa-Moyers G."/>
            <person name="Alexandre G."/>
            <person name="Sukharnikov L.O."/>
            <person name="Wuichet K."/>
            <person name="Hurst G.B."/>
            <person name="McDonald W.H."/>
            <person name="Robertson J.S."/>
            <person name="Barbe V."/>
            <person name="Calteau A."/>
            <person name="Rouy Z."/>
            <person name="Mangenot S."/>
            <person name="Prigent-Combaret C."/>
            <person name="Normand P."/>
            <person name="Boyer M."/>
            <person name="Siguier P."/>
            <person name="Dessaux Y."/>
            <person name="Elmerich C."/>
            <person name="Condemine G."/>
            <person name="Krishnen G."/>
            <person name="Kennedy I."/>
            <person name="Paterson A.H."/>
            <person name="Gonzalez V."/>
            <person name="Mavingui P."/>
            <person name="Zhulin I.B."/>
        </authorList>
    </citation>
    <scope>NUCLEOTIDE SEQUENCE [LARGE SCALE GENOMIC DNA]</scope>
    <source>
        <strain evidence="2">4B</strain>
    </source>
</reference>
<evidence type="ECO:0000313" key="1">
    <source>
        <dbReference type="EMBL" id="CBS87015.1"/>
    </source>
</evidence>
<evidence type="ECO:0000313" key="2">
    <source>
        <dbReference type="Proteomes" id="UP000005667"/>
    </source>
</evidence>
<dbReference type="EMBL" id="FQ311868">
    <property type="protein sequence ID" value="CBS87015.1"/>
    <property type="molecule type" value="Genomic_DNA"/>
</dbReference>
<dbReference type="OrthoDB" id="9979094at2"/>
<dbReference type="KEGG" id="ali:AZOLI_1744"/>
<sequence length="72" mass="7683">MTNLPARVAALELLVEQLILERVMMADDPAGALRQAMGGRTRLASERPGAPPETVGTIADVLERVMNRLGDG</sequence>
<keyword evidence="2" id="KW-1185">Reference proteome</keyword>
<dbReference type="HOGENOM" id="CLU_2713676_0_0_5"/>
<accession>G7Z7Q6</accession>
<organism evidence="1 2">
    <name type="scientific">Azospirillum lipoferum (strain 4B)</name>
    <dbReference type="NCBI Taxonomy" id="862719"/>
    <lineage>
        <taxon>Bacteria</taxon>
        <taxon>Pseudomonadati</taxon>
        <taxon>Pseudomonadota</taxon>
        <taxon>Alphaproteobacteria</taxon>
        <taxon>Rhodospirillales</taxon>
        <taxon>Azospirillaceae</taxon>
        <taxon>Azospirillum</taxon>
    </lineage>
</organism>